<dbReference type="Gene3D" id="3.40.50.1580">
    <property type="entry name" value="Nucleoside phosphorylase domain"/>
    <property type="match status" value="1"/>
</dbReference>
<gene>
    <name evidence="1 4" type="primary">mqnB</name>
    <name evidence="4" type="ORF">J8C06_00310</name>
</gene>
<keyword evidence="4" id="KW-0326">Glycosidase</keyword>
<evidence type="ECO:0000313" key="5">
    <source>
        <dbReference type="Proteomes" id="UP000676506"/>
    </source>
</evidence>
<feature type="domain" description="Nucleoside phosphorylase" evidence="3">
    <location>
        <begin position="46"/>
        <end position="234"/>
    </location>
</feature>
<keyword evidence="5" id="KW-1185">Reference proteome</keyword>
<proteinExistence type="inferred from homology"/>
<dbReference type="Pfam" id="PF01048">
    <property type="entry name" value="PNP_UDP_1"/>
    <property type="match status" value="1"/>
</dbReference>
<dbReference type="InterPro" id="IPR019963">
    <property type="entry name" value="FL_hydrolase_MqnB"/>
</dbReference>
<protein>
    <recommendedName>
        <fullName evidence="1 2">Futalosine hydrolase</fullName>
        <shortName evidence="1">FL hydrolase</shortName>
        <ecNumber evidence="1 2">3.2.2.26</ecNumber>
    </recommendedName>
    <alternativeName>
        <fullName evidence="1">Futalosine nucleosidase</fullName>
    </alternativeName>
    <alternativeName>
        <fullName evidence="1">Menaquinone biosynthetic enzyme MqnB</fullName>
    </alternativeName>
</protein>
<accession>A0ABX8BBM1</accession>
<dbReference type="RefSeq" id="WP_211428821.1">
    <property type="nucleotide sequence ID" value="NZ_CP072648.1"/>
</dbReference>
<dbReference type="PANTHER" id="PTHR46832">
    <property type="entry name" value="5'-METHYLTHIOADENOSINE/S-ADENOSYLHOMOCYSTEINE NUCLEOSIDASE"/>
    <property type="match status" value="1"/>
</dbReference>
<dbReference type="PANTHER" id="PTHR46832:SF2">
    <property type="entry name" value="FUTALOSINE HYDROLASE"/>
    <property type="match status" value="1"/>
</dbReference>
<sequence>MPEIFRFSPLLIVTAVATELQDAFGRWIELPVAQLPVGQLVSVSPQIVVLVTGVGAVRAAAATTLTLSRQSFAALLHAGVGGAYPDAQLRVGDVVVALSECDPQAGIVTPDGYRDLGGLGFPLTDDVPNRLVFDTPWADWVARQAAPAPRVPFATVQCCSGTDADAATMASRAAAAVENMEGLAVAWTARQFGVPYAALRAISNVTGDRHRQQWNFPAACAALARTLNAILDALAAESDPGCS</sequence>
<evidence type="ECO:0000256" key="2">
    <source>
        <dbReference type="NCBIfam" id="TIGR03664"/>
    </source>
</evidence>
<dbReference type="Proteomes" id="UP000676506">
    <property type="component" value="Chromosome 1"/>
</dbReference>
<comment type="catalytic activity">
    <reaction evidence="1">
        <text>futalosine + H2O = dehypoxanthine futalosine + hypoxanthine</text>
        <dbReference type="Rhea" id="RHEA:25904"/>
        <dbReference type="ChEBI" id="CHEBI:15377"/>
        <dbReference type="ChEBI" id="CHEBI:17368"/>
        <dbReference type="ChEBI" id="CHEBI:58863"/>
        <dbReference type="ChEBI" id="CHEBI:58864"/>
        <dbReference type="EC" id="3.2.2.26"/>
    </reaction>
</comment>
<dbReference type="HAMAP" id="MF_00991">
    <property type="entry name" value="MqnB"/>
    <property type="match status" value="1"/>
</dbReference>
<dbReference type="InterPro" id="IPR000845">
    <property type="entry name" value="Nucleoside_phosphorylase_d"/>
</dbReference>
<dbReference type="GO" id="GO:0016798">
    <property type="term" value="F:hydrolase activity, acting on glycosyl bonds"/>
    <property type="evidence" value="ECO:0007669"/>
    <property type="project" value="UniProtKB-KW"/>
</dbReference>
<comment type="function">
    <text evidence="1">Catalyzes the hydrolysis of futalosine (FL) to dehypoxanthine futalosine (DHFL) and hypoxanthine, a step in the biosynthesis of menaquinone (MK, vitamin K2).</text>
</comment>
<keyword evidence="1" id="KW-0474">Menaquinone biosynthesis</keyword>
<evidence type="ECO:0000259" key="3">
    <source>
        <dbReference type="Pfam" id="PF01048"/>
    </source>
</evidence>
<name>A0ABX8BBM1_9BACT</name>
<evidence type="ECO:0000313" key="4">
    <source>
        <dbReference type="EMBL" id="QUW02930.1"/>
    </source>
</evidence>
<keyword evidence="1 4" id="KW-0378">Hydrolase</keyword>
<evidence type="ECO:0000256" key="1">
    <source>
        <dbReference type="HAMAP-Rule" id="MF_00991"/>
    </source>
</evidence>
<reference evidence="4 5" key="1">
    <citation type="submission" date="2021-03" db="EMBL/GenBank/DDBJ databases">
        <title>Genomic and phenotypic characterization of Chloracidobacterium isolates provides evidence for multiple species.</title>
        <authorList>
            <person name="Saini M.K."/>
            <person name="Costas A.M.G."/>
            <person name="Tank M."/>
            <person name="Bryant D.A."/>
        </authorList>
    </citation>
    <scope>NUCLEOTIDE SEQUENCE [LARGE SCALE GENOMIC DNA]</scope>
    <source>
        <strain evidence="4 5">BV2-C</strain>
    </source>
</reference>
<dbReference type="EC" id="3.2.2.26" evidence="1 2"/>
<comment type="similarity">
    <text evidence="1">Belongs to the PNP/UDP phosphorylase family. Futalosine hydrolase subfamily.</text>
</comment>
<comment type="pathway">
    <text evidence="1">Quinol/quinone metabolism; menaquinone biosynthesis.</text>
</comment>
<dbReference type="InterPro" id="IPR035994">
    <property type="entry name" value="Nucleoside_phosphorylase_sf"/>
</dbReference>
<organism evidence="4 5">
    <name type="scientific">Chloracidobacterium validum</name>
    <dbReference type="NCBI Taxonomy" id="2821543"/>
    <lineage>
        <taxon>Bacteria</taxon>
        <taxon>Pseudomonadati</taxon>
        <taxon>Acidobacteriota</taxon>
        <taxon>Terriglobia</taxon>
        <taxon>Terriglobales</taxon>
        <taxon>Acidobacteriaceae</taxon>
        <taxon>Chloracidobacterium</taxon>
    </lineage>
</organism>
<dbReference type="SUPFAM" id="SSF53167">
    <property type="entry name" value="Purine and uridine phosphorylases"/>
    <property type="match status" value="1"/>
</dbReference>
<dbReference type="EMBL" id="CP072648">
    <property type="protein sequence ID" value="QUW02930.1"/>
    <property type="molecule type" value="Genomic_DNA"/>
</dbReference>
<dbReference type="NCBIfam" id="TIGR03664">
    <property type="entry name" value="fut_nucase"/>
    <property type="match status" value="1"/>
</dbReference>